<accession>A0A494Y3E0</accession>
<evidence type="ECO:0008006" key="3">
    <source>
        <dbReference type="Google" id="ProtNLM"/>
    </source>
</evidence>
<evidence type="ECO:0000313" key="2">
    <source>
        <dbReference type="Proteomes" id="UP000282076"/>
    </source>
</evidence>
<name>A0A494Y3E0_9BACL</name>
<proteinExistence type="predicted"/>
<organism evidence="1 2">
    <name type="scientific">Cohnella endophytica</name>
    <dbReference type="NCBI Taxonomy" id="2419778"/>
    <lineage>
        <taxon>Bacteria</taxon>
        <taxon>Bacillati</taxon>
        <taxon>Bacillota</taxon>
        <taxon>Bacilli</taxon>
        <taxon>Bacillales</taxon>
        <taxon>Paenibacillaceae</taxon>
        <taxon>Cohnella</taxon>
    </lineage>
</organism>
<sequence>MTIVRNEINNHRIVKLAPLECFTSCILTYLNMSNKDYRRILLEYWNINYQFRTLLASKDARQMALEFYYGIFVNFSKGNLKDLLVTLTRGNSVIFLCTASKLSYFPRNMLGLEASGFQHSILICGWNQDSKRFLIVDPMVDFIGEINEEELIPSGYRRSTHQELLFFEIGNQPEHDFQEPTAEHQFAFASMRNNSFFETDKLKREPMIAEQQGQLSTKQRSWMEWFSNRHSGGKALEMFAKDLTMSKEWPQNIRSNWIDKNILTISSITLIRKLVWNSYSNLNVMKQEQEEAGENQMQQITIYWQNLNIKLMRYKQTSSNEVVNLDPLLRNINQIKTIELEFLKWMEEVGRSIYSENGESTVH</sequence>
<keyword evidence="2" id="KW-1185">Reference proteome</keyword>
<comment type="caution">
    <text evidence="1">The sequence shown here is derived from an EMBL/GenBank/DDBJ whole genome shotgun (WGS) entry which is preliminary data.</text>
</comment>
<dbReference type="AlphaFoldDB" id="A0A494Y3E0"/>
<dbReference type="EMBL" id="RBZM01000005">
    <property type="protein sequence ID" value="RKP54426.1"/>
    <property type="molecule type" value="Genomic_DNA"/>
</dbReference>
<reference evidence="1 2" key="1">
    <citation type="submission" date="2018-10" db="EMBL/GenBank/DDBJ databases">
        <title>Cohnella sp. M2MS4P-1, whole genome shotgun sequence.</title>
        <authorList>
            <person name="Tuo L."/>
        </authorList>
    </citation>
    <scope>NUCLEOTIDE SEQUENCE [LARGE SCALE GENOMIC DNA]</scope>
    <source>
        <strain evidence="1 2">M2MS4P-1</strain>
    </source>
</reference>
<evidence type="ECO:0000313" key="1">
    <source>
        <dbReference type="EMBL" id="RKP54426.1"/>
    </source>
</evidence>
<dbReference type="Proteomes" id="UP000282076">
    <property type="component" value="Unassembled WGS sequence"/>
</dbReference>
<gene>
    <name evidence="1" type="ORF">D7Z26_13830</name>
</gene>
<protein>
    <recommendedName>
        <fullName evidence="3">Butirosin biosynthesis protein H N-terminal domain-containing protein</fullName>
    </recommendedName>
</protein>